<comment type="caution">
    <text evidence="9">The sequence shown here is derived from an EMBL/GenBank/DDBJ whole genome shotgun (WGS) entry which is preliminary data.</text>
</comment>
<accession>A0A934RZD7</accession>
<protein>
    <submittedName>
        <fullName evidence="9">ABC transporter permease</fullName>
    </submittedName>
</protein>
<organism evidence="9 10">
    <name type="scientific">Pelagicoccus mobilis</name>
    <dbReference type="NCBI Taxonomy" id="415221"/>
    <lineage>
        <taxon>Bacteria</taxon>
        <taxon>Pseudomonadati</taxon>
        <taxon>Verrucomicrobiota</taxon>
        <taxon>Opitutia</taxon>
        <taxon>Puniceicoccales</taxon>
        <taxon>Pelagicoccaceae</taxon>
        <taxon>Pelagicoccus</taxon>
    </lineage>
</organism>
<dbReference type="GO" id="GO:0055085">
    <property type="term" value="P:transmembrane transport"/>
    <property type="evidence" value="ECO:0007669"/>
    <property type="project" value="InterPro"/>
</dbReference>
<evidence type="ECO:0000313" key="10">
    <source>
        <dbReference type="Proteomes" id="UP000617628"/>
    </source>
</evidence>
<keyword evidence="10" id="KW-1185">Reference proteome</keyword>
<proteinExistence type="inferred from homology"/>
<feature type="transmembrane region" description="Helical" evidence="7">
    <location>
        <begin position="242"/>
        <end position="265"/>
    </location>
</feature>
<dbReference type="InterPro" id="IPR000515">
    <property type="entry name" value="MetI-like"/>
</dbReference>
<dbReference type="GO" id="GO:0005886">
    <property type="term" value="C:plasma membrane"/>
    <property type="evidence" value="ECO:0007669"/>
    <property type="project" value="UniProtKB-SubCell"/>
</dbReference>
<feature type="transmembrane region" description="Helical" evidence="7">
    <location>
        <begin position="398"/>
        <end position="419"/>
    </location>
</feature>
<dbReference type="RefSeq" id="WP_200356327.1">
    <property type="nucleotide sequence ID" value="NZ_JAENIL010000026.1"/>
</dbReference>
<dbReference type="PANTHER" id="PTHR30151">
    <property type="entry name" value="ALKANE SULFONATE ABC TRANSPORTER-RELATED, MEMBRANE SUBUNIT"/>
    <property type="match status" value="1"/>
</dbReference>
<evidence type="ECO:0000313" key="9">
    <source>
        <dbReference type="EMBL" id="MBK1878114.1"/>
    </source>
</evidence>
<dbReference type="Gene3D" id="1.10.3720.10">
    <property type="entry name" value="MetI-like"/>
    <property type="match status" value="1"/>
</dbReference>
<dbReference type="CDD" id="cd06261">
    <property type="entry name" value="TM_PBP2"/>
    <property type="match status" value="1"/>
</dbReference>
<evidence type="ECO:0000256" key="6">
    <source>
        <dbReference type="ARBA" id="ARBA00023136"/>
    </source>
</evidence>
<evidence type="ECO:0000259" key="8">
    <source>
        <dbReference type="PROSITE" id="PS50928"/>
    </source>
</evidence>
<sequence length="468" mass="53081">MPSAKPKGPSPFSHWFAIGKPLSPRSRTVLTIFSFIIPLALWSAVSYLPFLWHPDIKLTISAEREGITTIYTRGDHLSREFFPQFEAGVQAENQAVFEARESGEELTPGRRKNLKTLRHISAWGLGNGYLTPNEAKDDKLIYQLWARAAGGDFGTSPKLSPENIKVVKDNWIRIQHIGDKFSSRALPNEALLKLVPQGKRSNPVYLPAPHEVVIAGYYDLFTEQRDPDDPSMWQRALHSMKIVFGGFLLAALVGVPLAVLCGTYDFFSRIFEPFIDFFRYLPAPAFSTLLVAIFLAHDAPKIALVFVGTFFQLVLVVANTTREIDRSLIEASQTLGADQRNILFRVVVPGILPQLYNDLRILLGWAWTWLVIAELIGVKSGLTEFIETQGRWRNFDRVFPVIFLIGFIGFFTDQILSWLRVFLFKWTGETPNAFSRLVASSVSAGPRWFQREVLDQRLDPLAERRNRK</sequence>
<keyword evidence="6 7" id="KW-0472">Membrane</keyword>
<keyword evidence="4 7" id="KW-0812">Transmembrane</keyword>
<keyword evidence="3" id="KW-1003">Cell membrane</keyword>
<evidence type="ECO:0000256" key="7">
    <source>
        <dbReference type="RuleBase" id="RU363032"/>
    </source>
</evidence>
<dbReference type="EMBL" id="JAENIL010000026">
    <property type="protein sequence ID" value="MBK1878114.1"/>
    <property type="molecule type" value="Genomic_DNA"/>
</dbReference>
<reference evidence="9" key="1">
    <citation type="submission" date="2021-01" db="EMBL/GenBank/DDBJ databases">
        <title>Modified the classification status of verrucomicrobia.</title>
        <authorList>
            <person name="Feng X."/>
        </authorList>
    </citation>
    <scope>NUCLEOTIDE SEQUENCE</scope>
    <source>
        <strain evidence="9">KCTC 13126</strain>
    </source>
</reference>
<feature type="transmembrane region" description="Helical" evidence="7">
    <location>
        <begin position="277"/>
        <end position="295"/>
    </location>
</feature>
<dbReference type="PANTHER" id="PTHR30151:SF0">
    <property type="entry name" value="ABC TRANSPORTER PERMEASE PROTEIN MJ0413-RELATED"/>
    <property type="match status" value="1"/>
</dbReference>
<feature type="domain" description="ABC transmembrane type-1" evidence="8">
    <location>
        <begin position="236"/>
        <end position="420"/>
    </location>
</feature>
<dbReference type="Proteomes" id="UP000617628">
    <property type="component" value="Unassembled WGS sequence"/>
</dbReference>
<feature type="transmembrane region" description="Helical" evidence="7">
    <location>
        <begin position="29"/>
        <end position="52"/>
    </location>
</feature>
<feature type="transmembrane region" description="Helical" evidence="7">
    <location>
        <begin position="359"/>
        <end position="378"/>
    </location>
</feature>
<evidence type="ECO:0000256" key="5">
    <source>
        <dbReference type="ARBA" id="ARBA00022989"/>
    </source>
</evidence>
<evidence type="ECO:0000256" key="2">
    <source>
        <dbReference type="ARBA" id="ARBA00022448"/>
    </source>
</evidence>
<gene>
    <name evidence="9" type="ORF">JIN87_14640</name>
</gene>
<dbReference type="PROSITE" id="PS50928">
    <property type="entry name" value="ABC_TM1"/>
    <property type="match status" value="1"/>
</dbReference>
<evidence type="ECO:0000256" key="1">
    <source>
        <dbReference type="ARBA" id="ARBA00004651"/>
    </source>
</evidence>
<name>A0A934RZD7_9BACT</name>
<keyword evidence="2 7" id="KW-0813">Transport</keyword>
<dbReference type="SUPFAM" id="SSF161098">
    <property type="entry name" value="MetI-like"/>
    <property type="match status" value="1"/>
</dbReference>
<keyword evidence="5 7" id="KW-1133">Transmembrane helix</keyword>
<dbReference type="AlphaFoldDB" id="A0A934RZD7"/>
<feature type="transmembrane region" description="Helical" evidence="7">
    <location>
        <begin position="302"/>
        <end position="318"/>
    </location>
</feature>
<comment type="subcellular location">
    <subcellularLocation>
        <location evidence="1 7">Cell membrane</location>
        <topology evidence="1 7">Multi-pass membrane protein</topology>
    </subcellularLocation>
</comment>
<comment type="similarity">
    <text evidence="7">Belongs to the binding-protein-dependent transport system permease family.</text>
</comment>
<dbReference type="InterPro" id="IPR035906">
    <property type="entry name" value="MetI-like_sf"/>
</dbReference>
<dbReference type="Pfam" id="PF00528">
    <property type="entry name" value="BPD_transp_1"/>
    <property type="match status" value="1"/>
</dbReference>
<evidence type="ECO:0000256" key="3">
    <source>
        <dbReference type="ARBA" id="ARBA00022475"/>
    </source>
</evidence>
<evidence type="ECO:0000256" key="4">
    <source>
        <dbReference type="ARBA" id="ARBA00022692"/>
    </source>
</evidence>